<keyword evidence="1" id="KW-1133">Transmembrane helix</keyword>
<keyword evidence="3" id="KW-1185">Reference proteome</keyword>
<feature type="transmembrane region" description="Helical" evidence="1">
    <location>
        <begin position="101"/>
        <end position="121"/>
    </location>
</feature>
<keyword evidence="1" id="KW-0812">Transmembrane</keyword>
<dbReference type="RefSeq" id="WP_109677507.1">
    <property type="nucleotide sequence ID" value="NZ_CP086615.1"/>
</dbReference>
<evidence type="ECO:0000313" key="2">
    <source>
        <dbReference type="EMBL" id="PWG63876.1"/>
    </source>
</evidence>
<gene>
    <name evidence="2" type="ORF">DEM34_06655</name>
</gene>
<keyword evidence="1" id="KW-0472">Membrane</keyword>
<dbReference type="AlphaFoldDB" id="A0A2U2N3X3"/>
<dbReference type="EMBL" id="QFFI01000008">
    <property type="protein sequence ID" value="PWG63876.1"/>
    <property type="molecule type" value="Genomic_DNA"/>
</dbReference>
<feature type="transmembrane region" description="Helical" evidence="1">
    <location>
        <begin position="43"/>
        <end position="65"/>
    </location>
</feature>
<evidence type="ECO:0000313" key="3">
    <source>
        <dbReference type="Proteomes" id="UP000245474"/>
    </source>
</evidence>
<accession>A0A2U2N3X3</accession>
<comment type="caution">
    <text evidence="2">The sequence shown here is derived from an EMBL/GenBank/DDBJ whole genome shotgun (WGS) entry which is preliminary data.</text>
</comment>
<name>A0A2U2N3X3_9GAMM</name>
<organism evidence="2 3">
    <name type="scientific">Sediminicurvatus halobius</name>
    <dbReference type="NCBI Taxonomy" id="2182432"/>
    <lineage>
        <taxon>Bacteria</taxon>
        <taxon>Pseudomonadati</taxon>
        <taxon>Pseudomonadota</taxon>
        <taxon>Gammaproteobacteria</taxon>
        <taxon>Chromatiales</taxon>
        <taxon>Ectothiorhodospiraceae</taxon>
        <taxon>Sediminicurvatus</taxon>
    </lineage>
</organism>
<dbReference type="Proteomes" id="UP000245474">
    <property type="component" value="Unassembled WGS sequence"/>
</dbReference>
<protein>
    <submittedName>
        <fullName evidence="2">DUF2784 domain-containing protein</fullName>
    </submittedName>
</protein>
<sequence>MQALADAVLLLHLAVVLFVVSGPPLIALGNRWGWQWVNRPAYRVAHLLLIAVVVAQAWLGALCPLTTLEVWLRRQGGGAGYEGSFIQQGVRALIYHEAPMWVFAVVYTVFAGIVVLLWWRYPPTRGRSGRQSLRRPLSQPR</sequence>
<dbReference type="OrthoDB" id="370375at2"/>
<evidence type="ECO:0000256" key="1">
    <source>
        <dbReference type="SAM" id="Phobius"/>
    </source>
</evidence>
<dbReference type="Pfam" id="PF10861">
    <property type="entry name" value="DUF2784"/>
    <property type="match status" value="1"/>
</dbReference>
<proteinExistence type="predicted"/>
<reference evidence="2 3" key="1">
    <citation type="submission" date="2018-05" db="EMBL/GenBank/DDBJ databases">
        <title>Spiribacter halobius sp. nov., a moderately halophilic bacterium isolated from marine solar saltern.</title>
        <authorList>
            <person name="Zheng W.-S."/>
            <person name="Lu D.-C."/>
            <person name="Du Z.-J."/>
        </authorList>
    </citation>
    <scope>NUCLEOTIDE SEQUENCE [LARGE SCALE GENOMIC DNA]</scope>
    <source>
        <strain evidence="2 3">E85</strain>
    </source>
</reference>
<dbReference type="InterPro" id="IPR021218">
    <property type="entry name" value="DUF2784"/>
</dbReference>